<reference evidence="1 2" key="1">
    <citation type="submission" date="2017-07" db="EMBL/GenBank/DDBJ databases">
        <authorList>
            <person name="Talla V."/>
            <person name="Backstrom N."/>
        </authorList>
    </citation>
    <scope>NUCLEOTIDE SEQUENCE [LARGE SCALE GENOMIC DNA]</scope>
</reference>
<dbReference type="EMBL" id="FZQP02001337">
    <property type="protein sequence ID" value="VVC92480.1"/>
    <property type="molecule type" value="Genomic_DNA"/>
</dbReference>
<organism evidence="1 2">
    <name type="scientific">Leptidea sinapis</name>
    <dbReference type="NCBI Taxonomy" id="189913"/>
    <lineage>
        <taxon>Eukaryota</taxon>
        <taxon>Metazoa</taxon>
        <taxon>Ecdysozoa</taxon>
        <taxon>Arthropoda</taxon>
        <taxon>Hexapoda</taxon>
        <taxon>Insecta</taxon>
        <taxon>Pterygota</taxon>
        <taxon>Neoptera</taxon>
        <taxon>Endopterygota</taxon>
        <taxon>Lepidoptera</taxon>
        <taxon>Glossata</taxon>
        <taxon>Ditrysia</taxon>
        <taxon>Papilionoidea</taxon>
        <taxon>Pieridae</taxon>
        <taxon>Dismorphiinae</taxon>
        <taxon>Leptidea</taxon>
    </lineage>
</organism>
<evidence type="ECO:0000313" key="2">
    <source>
        <dbReference type="Proteomes" id="UP000324832"/>
    </source>
</evidence>
<gene>
    <name evidence="1" type="ORF">LSINAPIS_LOCUS4925</name>
</gene>
<evidence type="ECO:0000313" key="1">
    <source>
        <dbReference type="EMBL" id="VVC92480.1"/>
    </source>
</evidence>
<evidence type="ECO:0008006" key="3">
    <source>
        <dbReference type="Google" id="ProtNLM"/>
    </source>
</evidence>
<name>A0A5E4Q4K0_9NEOP</name>
<proteinExistence type="predicted"/>
<keyword evidence="2" id="KW-1185">Reference proteome</keyword>
<protein>
    <recommendedName>
        <fullName evidence="3">Kazal-like domain-containing protein</fullName>
    </recommendedName>
</protein>
<dbReference type="Gene3D" id="3.30.60.30">
    <property type="match status" value="2"/>
</dbReference>
<accession>A0A5E4Q4K0</accession>
<dbReference type="AlphaFoldDB" id="A0A5E4Q4K0"/>
<sequence length="239" mass="27614">KYQPCDTIWCSNVHDPVCGEVRTIKGKTFVKRFHNKCHLEKIKCRFDFIDVQEVPIEICLMQRAPFMKTRKVNDFSIVGAHQACNHTCPTYCLDTYDPACAQIWTANMQSYTYRPMINHCHIDMFSCVMDVTIHPLIGKCYSNPSALNFMFNIASLKSLKLLDEDTVAHVSGLPVISNPKRRSNTRSFNYVELKEIKEFVELLPLTNFIFLWGMNQLQFYEVKPKSNHINELIGVFSCG</sequence>
<feature type="non-terminal residue" evidence="1">
    <location>
        <position position="239"/>
    </location>
</feature>
<dbReference type="Proteomes" id="UP000324832">
    <property type="component" value="Unassembled WGS sequence"/>
</dbReference>
<feature type="non-terminal residue" evidence="1">
    <location>
        <position position="1"/>
    </location>
</feature>